<dbReference type="EnsemblPlants" id="AVESA.00010b.r2.1DG0140530.1">
    <property type="protein sequence ID" value="AVESA.00010b.r2.1DG0140530.1.CDS"/>
    <property type="gene ID" value="AVESA.00010b.r2.1DG0140530"/>
</dbReference>
<accession>A0ACD5TXG5</accession>
<evidence type="ECO:0000313" key="1">
    <source>
        <dbReference type="EnsemblPlants" id="AVESA.00010b.r2.1DG0140530.1.CDS"/>
    </source>
</evidence>
<proteinExistence type="predicted"/>
<evidence type="ECO:0000313" key="2">
    <source>
        <dbReference type="Proteomes" id="UP001732700"/>
    </source>
</evidence>
<keyword evidence="2" id="KW-1185">Reference proteome</keyword>
<name>A0ACD5TXG5_AVESA</name>
<dbReference type="Proteomes" id="UP001732700">
    <property type="component" value="Chromosome 1D"/>
</dbReference>
<reference evidence="1" key="1">
    <citation type="submission" date="2021-05" db="EMBL/GenBank/DDBJ databases">
        <authorList>
            <person name="Scholz U."/>
            <person name="Mascher M."/>
            <person name="Fiebig A."/>
        </authorList>
    </citation>
    <scope>NUCLEOTIDE SEQUENCE [LARGE SCALE GENOMIC DNA]</scope>
</reference>
<organism evidence="1 2">
    <name type="scientific">Avena sativa</name>
    <name type="common">Oat</name>
    <dbReference type="NCBI Taxonomy" id="4498"/>
    <lineage>
        <taxon>Eukaryota</taxon>
        <taxon>Viridiplantae</taxon>
        <taxon>Streptophyta</taxon>
        <taxon>Embryophyta</taxon>
        <taxon>Tracheophyta</taxon>
        <taxon>Spermatophyta</taxon>
        <taxon>Magnoliopsida</taxon>
        <taxon>Liliopsida</taxon>
        <taxon>Poales</taxon>
        <taxon>Poaceae</taxon>
        <taxon>BOP clade</taxon>
        <taxon>Pooideae</taxon>
        <taxon>Poodae</taxon>
        <taxon>Poeae</taxon>
        <taxon>Poeae Chloroplast Group 1 (Aveneae type)</taxon>
        <taxon>Aveninae</taxon>
        <taxon>Avena</taxon>
    </lineage>
</organism>
<sequence length="625" mass="71396">MDYTSDGDSELEAYGSDTYALLLSGDIKVMNDEGLVTCPFCSDGKDDYKIYDLLQHALSVGAAHDRQAKEKVDHRALSKHLKNEPAKSRIPPLQPVVMDPHPPQHKRDEEFVWPWVGIVVNMPSVYVGKSANRLKEHFSCFHPVKVHHVYSKGRPTGNAIVEFGKDFGGFRNALIFESEFEKKGYGKMVWQEKGHGGPEPFGWIAREDDYNAPGAIGDFLRKNGDLKTPDGVDNEEAMKNEKLVTSLSCEVNERNMHLQTLKCEYQERTVLLKRMMDQREQQLQSYNQEIQKMQQLSVEHTKSILDENKALRLNLQSMTHLLDARSRQLDELVVQTDFDRRNLESEKQRNAMKSNHLMLAEQEYQKADENVLKLIEQHKREKETALNNIKELNKKLHAKHELQLDIKHLAGKLEVIKLTPGNGSSELGKRIAELSEEMHEKIEEMEDAENYNQSLIVQEKKAAVELQEARKLAIDAIQGFPGQTSDEAHIGIRMIGELDLKAFSSVCRQKFTKSYAEAESVKLCSKWQNEISNPDWHPFMVAMVNGKDSEVIREDDKKLQELKEEYGEEAYAAVTTALIELNAHSSSGSRVPFPEMWNHQEGRKAKAKEIAQHVIQLSMANKKKR</sequence>
<protein>
    <submittedName>
        <fullName evidence="1">Uncharacterized protein</fullName>
    </submittedName>
</protein>
<reference evidence="1" key="2">
    <citation type="submission" date="2025-09" db="UniProtKB">
        <authorList>
            <consortium name="EnsemblPlants"/>
        </authorList>
    </citation>
    <scope>IDENTIFICATION</scope>
</reference>